<keyword evidence="1" id="KW-0479">Metal-binding</keyword>
<dbReference type="Gene3D" id="3.30.70.100">
    <property type="match status" value="1"/>
</dbReference>
<gene>
    <name evidence="3" type="primary">copZ</name>
    <name evidence="3" type="ORF">NMK_1791</name>
</gene>
<organism evidence="3 4">
    <name type="scientific">Novimethylophilus kurashikiensis</name>
    <dbReference type="NCBI Taxonomy" id="1825523"/>
    <lineage>
        <taxon>Bacteria</taxon>
        <taxon>Pseudomonadati</taxon>
        <taxon>Pseudomonadota</taxon>
        <taxon>Betaproteobacteria</taxon>
        <taxon>Nitrosomonadales</taxon>
        <taxon>Methylophilaceae</taxon>
        <taxon>Novimethylophilus</taxon>
    </lineage>
</organism>
<sequence>MYQLQVEGMTCGGCAANVKQAVQRVDSHAQVDVDLQKKTVNVDTQADIQAVQSSISAAGYPVTGYTVQ</sequence>
<dbReference type="GO" id="GO:0046872">
    <property type="term" value="F:metal ion binding"/>
    <property type="evidence" value="ECO:0007669"/>
    <property type="project" value="UniProtKB-KW"/>
</dbReference>
<dbReference type="Pfam" id="PF00403">
    <property type="entry name" value="HMA"/>
    <property type="match status" value="1"/>
</dbReference>
<dbReference type="SUPFAM" id="SSF55008">
    <property type="entry name" value="HMA, heavy metal-associated domain"/>
    <property type="match status" value="1"/>
</dbReference>
<keyword evidence="4" id="KW-1185">Reference proteome</keyword>
<evidence type="ECO:0000313" key="3">
    <source>
        <dbReference type="EMBL" id="GBG14226.1"/>
    </source>
</evidence>
<evidence type="ECO:0000256" key="1">
    <source>
        <dbReference type="ARBA" id="ARBA00022723"/>
    </source>
</evidence>
<proteinExistence type="predicted"/>
<dbReference type="Proteomes" id="UP000245081">
    <property type="component" value="Unassembled WGS sequence"/>
</dbReference>
<dbReference type="CDD" id="cd00371">
    <property type="entry name" value="HMA"/>
    <property type="match status" value="1"/>
</dbReference>
<dbReference type="PROSITE" id="PS50846">
    <property type="entry name" value="HMA_2"/>
    <property type="match status" value="1"/>
</dbReference>
<dbReference type="EMBL" id="BDOQ01000006">
    <property type="protein sequence ID" value="GBG14226.1"/>
    <property type="molecule type" value="Genomic_DNA"/>
</dbReference>
<protein>
    <submittedName>
        <fullName evidence="3">Copper chaperone</fullName>
    </submittedName>
</protein>
<dbReference type="AlphaFoldDB" id="A0A2R5F7N8"/>
<comment type="caution">
    <text evidence="3">The sequence shown here is derived from an EMBL/GenBank/DDBJ whole genome shotgun (WGS) entry which is preliminary data.</text>
</comment>
<evidence type="ECO:0000313" key="4">
    <source>
        <dbReference type="Proteomes" id="UP000245081"/>
    </source>
</evidence>
<name>A0A2R5F7N8_9PROT</name>
<reference evidence="3 4" key="1">
    <citation type="journal article" date="2018" name="Environ. Microbiol.">
        <title>Isolation and genomic characterization of Novimethylophilus kurashikiensis gen. nov. sp. nov., a new lanthanide-dependent methylotrophic species of Methylophilaceae.</title>
        <authorList>
            <person name="Lv H."/>
            <person name="Sahin N."/>
            <person name="Tani A."/>
        </authorList>
    </citation>
    <scope>NUCLEOTIDE SEQUENCE [LARGE SCALE GENOMIC DNA]</scope>
    <source>
        <strain evidence="3 4">La2-4</strain>
    </source>
</reference>
<dbReference type="InterPro" id="IPR017969">
    <property type="entry name" value="Heavy-metal-associated_CS"/>
</dbReference>
<dbReference type="InterPro" id="IPR036163">
    <property type="entry name" value="HMA_dom_sf"/>
</dbReference>
<accession>A0A2R5F7N8</accession>
<dbReference type="RefSeq" id="WP_109015417.1">
    <property type="nucleotide sequence ID" value="NZ_BDOQ01000006.1"/>
</dbReference>
<dbReference type="OrthoDB" id="9813965at2"/>
<dbReference type="InterPro" id="IPR006121">
    <property type="entry name" value="HMA_dom"/>
</dbReference>
<feature type="domain" description="HMA" evidence="2">
    <location>
        <begin position="1"/>
        <end position="63"/>
    </location>
</feature>
<evidence type="ECO:0000259" key="2">
    <source>
        <dbReference type="PROSITE" id="PS50846"/>
    </source>
</evidence>
<dbReference type="PROSITE" id="PS01047">
    <property type="entry name" value="HMA_1"/>
    <property type="match status" value="1"/>
</dbReference>